<comment type="caution">
    <text evidence="1">The sequence shown here is derived from an EMBL/GenBank/DDBJ whole genome shotgun (WGS) entry which is preliminary data.</text>
</comment>
<proteinExistence type="predicted"/>
<reference evidence="1" key="1">
    <citation type="submission" date="2013-08" db="EMBL/GenBank/DDBJ databases">
        <title>Gene expansion shapes genome architecture in the human pathogen Lichtheimia corymbifera: an evolutionary genomics analysis in the ancient terrestrial Mucorales (Mucoromycotina).</title>
        <authorList>
            <person name="Schwartze V.U."/>
            <person name="Winter S."/>
            <person name="Shelest E."/>
            <person name="Marcet-Houben M."/>
            <person name="Horn F."/>
            <person name="Wehner S."/>
            <person name="Hoffmann K."/>
            <person name="Riege K."/>
            <person name="Sammeth M."/>
            <person name="Nowrousian M."/>
            <person name="Valiante V."/>
            <person name="Linde J."/>
            <person name="Jacobsen I.D."/>
            <person name="Marz M."/>
            <person name="Brakhage A.A."/>
            <person name="Gabaldon T."/>
            <person name="Bocker S."/>
            <person name="Voigt K."/>
        </authorList>
    </citation>
    <scope>NUCLEOTIDE SEQUENCE [LARGE SCALE GENOMIC DNA]</scope>
    <source>
        <strain evidence="1">FSU 9682</strain>
    </source>
</reference>
<keyword evidence="2" id="KW-1185">Reference proteome</keyword>
<evidence type="ECO:0000313" key="2">
    <source>
        <dbReference type="Proteomes" id="UP000027586"/>
    </source>
</evidence>
<sequence>MMDDDHVIAPVPLDGQERLAALQHLGASFHEGRRRISKVATPADDMEDKIPAFVDNQCVDNDDQVCNKNSHAYTSNTLILSIPDHRTIKTPSFSTLC</sequence>
<name>A0A068RJN5_9FUNG</name>
<evidence type="ECO:0000313" key="1">
    <source>
        <dbReference type="EMBL" id="CDH50378.1"/>
    </source>
</evidence>
<dbReference type="AlphaFoldDB" id="A0A068RJN5"/>
<organism evidence="1 2">
    <name type="scientific">Lichtheimia corymbifera JMRC:FSU:9682</name>
    <dbReference type="NCBI Taxonomy" id="1263082"/>
    <lineage>
        <taxon>Eukaryota</taxon>
        <taxon>Fungi</taxon>
        <taxon>Fungi incertae sedis</taxon>
        <taxon>Mucoromycota</taxon>
        <taxon>Mucoromycotina</taxon>
        <taxon>Mucoromycetes</taxon>
        <taxon>Mucorales</taxon>
        <taxon>Lichtheimiaceae</taxon>
        <taxon>Lichtheimia</taxon>
    </lineage>
</organism>
<dbReference type="Proteomes" id="UP000027586">
    <property type="component" value="Unassembled WGS sequence"/>
</dbReference>
<accession>A0A068RJN5</accession>
<protein>
    <submittedName>
        <fullName evidence="1">Uncharacterized protein</fullName>
    </submittedName>
</protein>
<dbReference type="EMBL" id="CBTN010000006">
    <property type="protein sequence ID" value="CDH50378.1"/>
    <property type="molecule type" value="Genomic_DNA"/>
</dbReference>
<dbReference type="VEuPathDB" id="FungiDB:LCOR_02091.1"/>
<dbReference type="OrthoDB" id="2283184at2759"/>
<gene>
    <name evidence="1" type="ORF">LCOR_02091.1</name>
</gene>